<protein>
    <recommendedName>
        <fullName evidence="14">Cytochrome P450 71D7</fullName>
    </recommendedName>
</protein>
<evidence type="ECO:0000313" key="12">
    <source>
        <dbReference type="EnsemblPlants" id="AET5Gv20936000.1"/>
    </source>
</evidence>
<dbReference type="Gramene" id="AET5Gv20936000.1">
    <property type="protein sequence ID" value="AET5Gv20936000.1"/>
    <property type="gene ID" value="AET5Gv20936000"/>
</dbReference>
<proteinExistence type="inferred from homology"/>
<evidence type="ECO:0000256" key="6">
    <source>
        <dbReference type="ARBA" id="ARBA00022989"/>
    </source>
</evidence>
<dbReference type="GO" id="GO:0020037">
    <property type="term" value="F:heme binding"/>
    <property type="evidence" value="ECO:0007669"/>
    <property type="project" value="InterPro"/>
</dbReference>
<dbReference type="FunFam" id="1.10.630.10:FF:000064">
    <property type="entry name" value="Cytochrome P450 monooxygenase"/>
    <property type="match status" value="1"/>
</dbReference>
<dbReference type="CDD" id="cd11072">
    <property type="entry name" value="CYP71-like"/>
    <property type="match status" value="1"/>
</dbReference>
<dbReference type="Proteomes" id="UP000015105">
    <property type="component" value="Chromosome 5D"/>
</dbReference>
<dbReference type="PANTHER" id="PTHR47955:SF19">
    <property type="entry name" value="CYTOCHROME P450 71A9-LIKE ISOFORM X1"/>
    <property type="match status" value="1"/>
</dbReference>
<reference evidence="12" key="4">
    <citation type="submission" date="2019-03" db="UniProtKB">
        <authorList>
            <consortium name="EnsemblPlants"/>
        </authorList>
    </citation>
    <scope>IDENTIFICATION</scope>
</reference>
<dbReference type="PANTHER" id="PTHR47955">
    <property type="entry name" value="CYTOCHROME P450 FAMILY 71 PROTEIN"/>
    <property type="match status" value="1"/>
</dbReference>
<evidence type="ECO:0000256" key="5">
    <source>
        <dbReference type="ARBA" id="ARBA00022723"/>
    </source>
</evidence>
<reference evidence="12" key="3">
    <citation type="journal article" date="2017" name="Nature">
        <title>Genome sequence of the progenitor of the wheat D genome Aegilops tauschii.</title>
        <authorList>
            <person name="Luo M.C."/>
            <person name="Gu Y.Q."/>
            <person name="Puiu D."/>
            <person name="Wang H."/>
            <person name="Twardziok S.O."/>
            <person name="Deal K.R."/>
            <person name="Huo N."/>
            <person name="Zhu T."/>
            <person name="Wang L."/>
            <person name="Wang Y."/>
            <person name="McGuire P.E."/>
            <person name="Liu S."/>
            <person name="Long H."/>
            <person name="Ramasamy R.K."/>
            <person name="Rodriguez J.C."/>
            <person name="Van S.L."/>
            <person name="Yuan L."/>
            <person name="Wang Z."/>
            <person name="Xia Z."/>
            <person name="Xiao L."/>
            <person name="Anderson O.D."/>
            <person name="Ouyang S."/>
            <person name="Liang Y."/>
            <person name="Zimin A.V."/>
            <person name="Pertea G."/>
            <person name="Qi P."/>
            <person name="Bennetzen J.L."/>
            <person name="Dai X."/>
            <person name="Dawson M.W."/>
            <person name="Muller H.G."/>
            <person name="Kugler K."/>
            <person name="Rivarola-Duarte L."/>
            <person name="Spannagl M."/>
            <person name="Mayer K.F.X."/>
            <person name="Lu F.H."/>
            <person name="Bevan M.W."/>
            <person name="Leroy P."/>
            <person name="Li P."/>
            <person name="You F.M."/>
            <person name="Sun Q."/>
            <person name="Liu Z."/>
            <person name="Lyons E."/>
            <person name="Wicker T."/>
            <person name="Salzberg S.L."/>
            <person name="Devos K.M."/>
            <person name="Dvorak J."/>
        </authorList>
    </citation>
    <scope>NUCLEOTIDE SEQUENCE [LARGE SCALE GENOMIC DNA]</scope>
    <source>
        <strain evidence="12">cv. AL8/78</strain>
    </source>
</reference>
<evidence type="ECO:0000256" key="9">
    <source>
        <dbReference type="ARBA" id="ARBA00023033"/>
    </source>
</evidence>
<evidence type="ECO:0000256" key="10">
    <source>
        <dbReference type="PIRSR" id="PIRSR602401-1"/>
    </source>
</evidence>
<evidence type="ECO:0000256" key="2">
    <source>
        <dbReference type="ARBA" id="ARBA00010617"/>
    </source>
</evidence>
<dbReference type="EnsemblPlants" id="AET5Gv20936000.1">
    <property type="protein sequence ID" value="AET5Gv20936000.1"/>
    <property type="gene ID" value="AET5Gv20936000"/>
</dbReference>
<evidence type="ECO:0000256" key="8">
    <source>
        <dbReference type="ARBA" id="ARBA00023004"/>
    </source>
</evidence>
<keyword evidence="5 10" id="KW-0479">Metal-binding</keyword>
<feature type="binding site" description="axial binding residue" evidence="10">
    <location>
        <position position="525"/>
    </location>
    <ligand>
        <name>heme</name>
        <dbReference type="ChEBI" id="CHEBI:30413"/>
    </ligand>
    <ligandPart>
        <name>Fe</name>
        <dbReference type="ChEBI" id="CHEBI:18248"/>
    </ligandPart>
</feature>
<feature type="transmembrane region" description="Helical" evidence="11">
    <location>
        <begin position="116"/>
        <end position="135"/>
    </location>
</feature>
<dbReference type="Gene3D" id="1.10.630.10">
    <property type="entry name" value="Cytochrome P450"/>
    <property type="match status" value="1"/>
</dbReference>
<dbReference type="GO" id="GO:0005506">
    <property type="term" value="F:iron ion binding"/>
    <property type="evidence" value="ECO:0007669"/>
    <property type="project" value="InterPro"/>
</dbReference>
<evidence type="ECO:0000256" key="7">
    <source>
        <dbReference type="ARBA" id="ARBA00023002"/>
    </source>
</evidence>
<evidence type="ECO:0000256" key="4">
    <source>
        <dbReference type="ARBA" id="ARBA00022692"/>
    </source>
</evidence>
<accession>A0A453LVU4</accession>
<keyword evidence="4 11" id="KW-0812">Transmembrane</keyword>
<sequence length="584" mass="64961">MEGFNLRIIRQCRPCIGRRVIGCVALLVDLSVGLAFHKLSIYLQLTWFKSYIAKLDFPIFTPTLDELAPMAETTPLQLACYTLLCVLVVTIVLKLKLKIRVRPASAGRLNLPPGPWALPVIGHMHFLLGALPHQAMRSLARRHGPVMLLRLGHVPTLVLSSEEAAREVMKVHDAAFANRPVYATADVLTYGGQNISFARLDSRHWKTARKLCTVELLSPRRVRSFRPIREGEAARLVRSVGDAGATVNVSERVKVMMNDVIMRVSVGDRCQQRALYLEELDKGLDVLSGFNLTDLFPTSRLARVLGGGSVRAAWEVRERIQSILDAMVEDHKRAMESEEAAGAGAGHENEDILTTLLRFQRDGGMGGITLTNENVNGVLFDIFSAGSETTATTTVWAMSELIRNPRTMAIAQSEVRRVLQGKTKVAEADIDGQLHYLQMVIKETFRLHPPVPLLLPRLCTEQKKIMGYDVPPGTTVFANVWAIGRDEKSWTDASEFKPERFEVQKVDYGGTNFRFLPGGAGRRMCPGMMFGVSNMEIALASLLYHFDWRLPDGASPEKLDMTEAYGITARRKTNLLLEATVFVP</sequence>
<feature type="transmembrane region" description="Helical" evidence="11">
    <location>
        <begin position="76"/>
        <end position="95"/>
    </location>
</feature>
<dbReference type="GO" id="GO:0016705">
    <property type="term" value="F:oxidoreductase activity, acting on paired donors, with incorporation or reduction of molecular oxygen"/>
    <property type="evidence" value="ECO:0007669"/>
    <property type="project" value="InterPro"/>
</dbReference>
<dbReference type="PRINTS" id="PR00463">
    <property type="entry name" value="EP450I"/>
</dbReference>
<dbReference type="InterPro" id="IPR002401">
    <property type="entry name" value="Cyt_P450_E_grp-I"/>
</dbReference>
<keyword evidence="11" id="KW-0472">Membrane</keyword>
<dbReference type="GO" id="GO:0004497">
    <property type="term" value="F:monooxygenase activity"/>
    <property type="evidence" value="ECO:0007669"/>
    <property type="project" value="UniProtKB-KW"/>
</dbReference>
<dbReference type="SUPFAM" id="SSF48264">
    <property type="entry name" value="Cytochrome P450"/>
    <property type="match status" value="1"/>
</dbReference>
<reference evidence="13" key="2">
    <citation type="journal article" date="2017" name="Nat. Plants">
        <title>The Aegilops tauschii genome reveals multiple impacts of transposons.</title>
        <authorList>
            <person name="Zhao G."/>
            <person name="Zou C."/>
            <person name="Li K."/>
            <person name="Wang K."/>
            <person name="Li T."/>
            <person name="Gao L."/>
            <person name="Zhang X."/>
            <person name="Wang H."/>
            <person name="Yang Z."/>
            <person name="Liu X."/>
            <person name="Jiang W."/>
            <person name="Mao L."/>
            <person name="Kong X."/>
            <person name="Jiao Y."/>
            <person name="Jia J."/>
        </authorList>
    </citation>
    <scope>NUCLEOTIDE SEQUENCE [LARGE SCALE GENOMIC DNA]</scope>
    <source>
        <strain evidence="13">cv. AL8/78</strain>
    </source>
</reference>
<evidence type="ECO:0008006" key="14">
    <source>
        <dbReference type="Google" id="ProtNLM"/>
    </source>
</evidence>
<feature type="transmembrane region" description="Helical" evidence="11">
    <location>
        <begin position="20"/>
        <end position="41"/>
    </location>
</feature>
<comment type="cofactor">
    <cofactor evidence="1 10">
        <name>heme</name>
        <dbReference type="ChEBI" id="CHEBI:30413"/>
    </cofactor>
</comment>
<evidence type="ECO:0000256" key="1">
    <source>
        <dbReference type="ARBA" id="ARBA00001971"/>
    </source>
</evidence>
<keyword evidence="7" id="KW-0560">Oxidoreductase</keyword>
<dbReference type="PRINTS" id="PR00385">
    <property type="entry name" value="P450"/>
</dbReference>
<comment type="similarity">
    <text evidence="2">Belongs to the cytochrome P450 family.</text>
</comment>
<evidence type="ECO:0000313" key="13">
    <source>
        <dbReference type="Proteomes" id="UP000015105"/>
    </source>
</evidence>
<keyword evidence="8 10" id="KW-0408">Iron</keyword>
<dbReference type="STRING" id="200361.A0A453LVU4"/>
<evidence type="ECO:0000256" key="11">
    <source>
        <dbReference type="SAM" id="Phobius"/>
    </source>
</evidence>
<organism evidence="12 13">
    <name type="scientific">Aegilops tauschii subsp. strangulata</name>
    <name type="common">Goatgrass</name>
    <dbReference type="NCBI Taxonomy" id="200361"/>
    <lineage>
        <taxon>Eukaryota</taxon>
        <taxon>Viridiplantae</taxon>
        <taxon>Streptophyta</taxon>
        <taxon>Embryophyta</taxon>
        <taxon>Tracheophyta</taxon>
        <taxon>Spermatophyta</taxon>
        <taxon>Magnoliopsida</taxon>
        <taxon>Liliopsida</taxon>
        <taxon>Poales</taxon>
        <taxon>Poaceae</taxon>
        <taxon>BOP clade</taxon>
        <taxon>Pooideae</taxon>
        <taxon>Triticodae</taxon>
        <taxon>Triticeae</taxon>
        <taxon>Triticinae</taxon>
        <taxon>Aegilops</taxon>
    </lineage>
</organism>
<dbReference type="Pfam" id="PF00067">
    <property type="entry name" value="p450"/>
    <property type="match status" value="1"/>
</dbReference>
<reference evidence="13" key="1">
    <citation type="journal article" date="2014" name="Science">
        <title>Ancient hybridizations among the ancestral genomes of bread wheat.</title>
        <authorList>
            <consortium name="International Wheat Genome Sequencing Consortium,"/>
            <person name="Marcussen T."/>
            <person name="Sandve S.R."/>
            <person name="Heier L."/>
            <person name="Spannagl M."/>
            <person name="Pfeifer M."/>
            <person name="Jakobsen K.S."/>
            <person name="Wulff B.B."/>
            <person name="Steuernagel B."/>
            <person name="Mayer K.F."/>
            <person name="Olsen O.A."/>
        </authorList>
    </citation>
    <scope>NUCLEOTIDE SEQUENCE [LARGE SCALE GENOMIC DNA]</scope>
    <source>
        <strain evidence="13">cv. AL8/78</strain>
    </source>
</reference>
<evidence type="ECO:0000256" key="3">
    <source>
        <dbReference type="ARBA" id="ARBA00022617"/>
    </source>
</evidence>
<reference evidence="12" key="5">
    <citation type="journal article" date="2021" name="G3 (Bethesda)">
        <title>Aegilops tauschii genome assembly Aet v5.0 features greater sequence contiguity and improved annotation.</title>
        <authorList>
            <person name="Wang L."/>
            <person name="Zhu T."/>
            <person name="Rodriguez J.C."/>
            <person name="Deal K.R."/>
            <person name="Dubcovsky J."/>
            <person name="McGuire P.E."/>
            <person name="Lux T."/>
            <person name="Spannagl M."/>
            <person name="Mayer K.F.X."/>
            <person name="Baldrich P."/>
            <person name="Meyers B.C."/>
            <person name="Huo N."/>
            <person name="Gu Y.Q."/>
            <person name="Zhou H."/>
            <person name="Devos K.M."/>
            <person name="Bennetzen J.L."/>
            <person name="Unver T."/>
            <person name="Budak H."/>
            <person name="Gulick P.J."/>
            <person name="Galiba G."/>
            <person name="Kalapos B."/>
            <person name="Nelson D.R."/>
            <person name="Li P."/>
            <person name="You F.M."/>
            <person name="Luo M.C."/>
            <person name="Dvorak J."/>
        </authorList>
    </citation>
    <scope>NUCLEOTIDE SEQUENCE [LARGE SCALE GENOMIC DNA]</scope>
    <source>
        <strain evidence="12">cv. AL8/78</strain>
    </source>
</reference>
<dbReference type="InterPro" id="IPR036396">
    <property type="entry name" value="Cyt_P450_sf"/>
</dbReference>
<keyword evidence="9" id="KW-0503">Monooxygenase</keyword>
<dbReference type="InterPro" id="IPR001128">
    <property type="entry name" value="Cyt_P450"/>
</dbReference>
<keyword evidence="6 11" id="KW-1133">Transmembrane helix</keyword>
<keyword evidence="13" id="KW-1185">Reference proteome</keyword>
<keyword evidence="3 10" id="KW-0349">Heme</keyword>
<name>A0A453LVU4_AEGTS</name>
<dbReference type="AlphaFoldDB" id="A0A453LVU4"/>